<dbReference type="SUPFAM" id="SSF56219">
    <property type="entry name" value="DNase I-like"/>
    <property type="match status" value="1"/>
</dbReference>
<protein>
    <recommendedName>
        <fullName evidence="4">Reverse transcriptase zinc-binding domain-containing protein</fullName>
    </recommendedName>
</protein>
<sequence>MRIFIQSIDYTLWMAINNGVSLPTKKAGKKKVKKLEEEYNEEDIKKVEKDAKALNLLLCAIDAQEIQKFSGYQTAKNLWDGMREKYETLQGEKEVTHICLMANEKEKVSLIYRGPGSSPTAISQANKALATGFDTTPKGKDPLPNQETIISSILVEGPTHQEAAGVLTVSSPWGLHSLFNVQEHFPSFSAAKKFASKLFLHPEDSNQDKINKYKDSLNSTDFSLHPKSLPKGSKDDSLMNQIQLIDIEDLGSDKESEDNVINEAGTCIDACGLHSPPFTGGIFTWTGVRSKGKLWRRLDRVLINSNANILFSDISISHLSKTSSDHKPILLLCKEEGFQGPKPFRFLNVWATHHNFLTTVNDYWVNSPRTGGMAGLAMKLKGLKSTLSNWNKLHFGNIFQEVKDNEIKACKAQEEYEFDPNEEKRIAANLAAANLTVSLNREVSFWKQKANIKWMSEGDCNSKFFHSFVKHKRSKLTIRSIQDANGNHHSTQEDISREAVNYFSECYTTVNHPDTALITNFIPQVIDDLHNQMLCSMPIESEIYSAIWALNSDSAAGPDGFNGYFFRTCWHIIKRDVILACQEFFLGIPIPKSFGSTFITLIPKVEDPKSFGDFRPISLSTFMKSLGMDHGTLPFTYLGATMIKVHCLPQSIIKSLHMKMANFLWGFKNGKPKYHWSQWKNICVPTAEGGLGLRSLEDIQDAYSIKLWWKVQTDTTKWAKFMRAKYLRQKDFEERLYDSPVWKRICRIHNIASENCSDMGDQITWIDGEFSLKKAYNICRQAKPTQINYIYCCNKDQIPKSHLIRETQVA</sequence>
<keyword evidence="3" id="KW-1185">Reference proteome</keyword>
<dbReference type="OrthoDB" id="536038at2759"/>
<evidence type="ECO:0000313" key="2">
    <source>
        <dbReference type="EMBL" id="VFQ98258.1"/>
    </source>
</evidence>
<dbReference type="AlphaFoldDB" id="A0A484NDB6"/>
<dbReference type="PANTHER" id="PTHR33710">
    <property type="entry name" value="BNAC02G09200D PROTEIN"/>
    <property type="match status" value="1"/>
</dbReference>
<accession>A0A484NDB6</accession>
<name>A0A484NDB6_9ASTE</name>
<reference evidence="2 3" key="1">
    <citation type="submission" date="2018-04" db="EMBL/GenBank/DDBJ databases">
        <authorList>
            <person name="Vogel A."/>
        </authorList>
    </citation>
    <scope>NUCLEOTIDE SEQUENCE [LARGE SCALE GENOMIC DNA]</scope>
</reference>
<dbReference type="EMBL" id="OOIL02006569">
    <property type="protein sequence ID" value="VFQ98258.1"/>
    <property type="molecule type" value="Genomic_DNA"/>
</dbReference>
<evidence type="ECO:0008006" key="4">
    <source>
        <dbReference type="Google" id="ProtNLM"/>
    </source>
</evidence>
<dbReference type="Gene3D" id="3.60.10.10">
    <property type="entry name" value="Endonuclease/exonuclease/phosphatase"/>
    <property type="match status" value="1"/>
</dbReference>
<gene>
    <name evidence="2" type="ORF">CCAM_LOCUS40034</name>
</gene>
<proteinExistence type="predicted"/>
<dbReference type="InterPro" id="IPR036691">
    <property type="entry name" value="Endo/exonu/phosph_ase_sf"/>
</dbReference>
<keyword evidence="1" id="KW-0175">Coiled coil</keyword>
<dbReference type="PANTHER" id="PTHR33710:SF13">
    <property type="entry name" value="ENDONUCLEASE_EXONUCLEASE_PHOSPHATASE FAMILY PROTEIN"/>
    <property type="match status" value="1"/>
</dbReference>
<dbReference type="Proteomes" id="UP000595140">
    <property type="component" value="Unassembled WGS sequence"/>
</dbReference>
<feature type="coiled-coil region" evidence="1">
    <location>
        <begin position="25"/>
        <end position="52"/>
    </location>
</feature>
<organism evidence="2 3">
    <name type="scientific">Cuscuta campestris</name>
    <dbReference type="NCBI Taxonomy" id="132261"/>
    <lineage>
        <taxon>Eukaryota</taxon>
        <taxon>Viridiplantae</taxon>
        <taxon>Streptophyta</taxon>
        <taxon>Embryophyta</taxon>
        <taxon>Tracheophyta</taxon>
        <taxon>Spermatophyta</taxon>
        <taxon>Magnoliopsida</taxon>
        <taxon>eudicotyledons</taxon>
        <taxon>Gunneridae</taxon>
        <taxon>Pentapetalae</taxon>
        <taxon>asterids</taxon>
        <taxon>lamiids</taxon>
        <taxon>Solanales</taxon>
        <taxon>Convolvulaceae</taxon>
        <taxon>Cuscuteae</taxon>
        <taxon>Cuscuta</taxon>
        <taxon>Cuscuta subgen. Grammica</taxon>
        <taxon>Cuscuta sect. Cleistogrammica</taxon>
    </lineage>
</organism>
<evidence type="ECO:0000313" key="3">
    <source>
        <dbReference type="Proteomes" id="UP000595140"/>
    </source>
</evidence>
<evidence type="ECO:0000256" key="1">
    <source>
        <dbReference type="SAM" id="Coils"/>
    </source>
</evidence>